<evidence type="ECO:0000313" key="1">
    <source>
        <dbReference type="EMBL" id="PSN72247.1"/>
    </source>
</evidence>
<keyword evidence="2" id="KW-1185">Reference proteome</keyword>
<sequence>MPNHDAPLAPASRTPQGSKLRSFAAASPSGCLCACGAGHMSKPCQRGQRKACRTAVGLGRVPLRLRQDAACCLLPAALCFLLPANTRCCRRRRGGHVCMPAMPCVHACVLAGPNQLPDANGSPRPAPSTKPLCTLRKLFRTLAPPSPTPVPLRVCRFSDT</sequence>
<accession>A0A2T2P3I3</accession>
<proteinExistence type="predicted"/>
<dbReference type="Proteomes" id="UP000240883">
    <property type="component" value="Unassembled WGS sequence"/>
</dbReference>
<gene>
    <name evidence="1" type="ORF">BS50DRAFT_247191</name>
</gene>
<name>A0A2T2P3I3_CORCC</name>
<dbReference type="AlphaFoldDB" id="A0A2T2P3I3"/>
<dbReference type="EMBL" id="KZ678130">
    <property type="protein sequence ID" value="PSN72247.1"/>
    <property type="molecule type" value="Genomic_DNA"/>
</dbReference>
<evidence type="ECO:0000313" key="2">
    <source>
        <dbReference type="Proteomes" id="UP000240883"/>
    </source>
</evidence>
<organism evidence="1 2">
    <name type="scientific">Corynespora cassiicola Philippines</name>
    <dbReference type="NCBI Taxonomy" id="1448308"/>
    <lineage>
        <taxon>Eukaryota</taxon>
        <taxon>Fungi</taxon>
        <taxon>Dikarya</taxon>
        <taxon>Ascomycota</taxon>
        <taxon>Pezizomycotina</taxon>
        <taxon>Dothideomycetes</taxon>
        <taxon>Pleosporomycetidae</taxon>
        <taxon>Pleosporales</taxon>
        <taxon>Corynesporascaceae</taxon>
        <taxon>Corynespora</taxon>
    </lineage>
</organism>
<protein>
    <submittedName>
        <fullName evidence="1">Uncharacterized protein</fullName>
    </submittedName>
</protein>
<reference evidence="1 2" key="1">
    <citation type="journal article" date="2018" name="Front. Microbiol.">
        <title>Genome-Wide Analysis of Corynespora cassiicola Leaf Fall Disease Putative Effectors.</title>
        <authorList>
            <person name="Lopez D."/>
            <person name="Ribeiro S."/>
            <person name="Label P."/>
            <person name="Fumanal B."/>
            <person name="Venisse J.S."/>
            <person name="Kohler A."/>
            <person name="de Oliveira R.R."/>
            <person name="Labutti K."/>
            <person name="Lipzen A."/>
            <person name="Lail K."/>
            <person name="Bauer D."/>
            <person name="Ohm R.A."/>
            <person name="Barry K.W."/>
            <person name="Spatafora J."/>
            <person name="Grigoriev I.V."/>
            <person name="Martin F.M."/>
            <person name="Pujade-Renaud V."/>
        </authorList>
    </citation>
    <scope>NUCLEOTIDE SEQUENCE [LARGE SCALE GENOMIC DNA]</scope>
    <source>
        <strain evidence="1 2">Philippines</strain>
    </source>
</reference>